<dbReference type="InterPro" id="IPR001245">
    <property type="entry name" value="Ser-Thr/Tyr_kinase_cat_dom"/>
</dbReference>
<sequence length="1139" mass="129130">MQFGAETFLWLTICLLTNLPSCNSRECPRETEHFDFNVRYDMTSFDAGHPIQNIVVYDLDPKSIYLAVRNWLYALNVTLEKASELRTGPVGSPDCEVCKICATNWEPAGGLEDNNNEVLVFDTFDPFLYNCGSSQHGICYLHNMEHGDLSEARCLFKERNNGPDHCPDCVASPLGTQVHVRTESFVTYFFIGATLNSSVAKAYSPKSISMKRLLESLDGFEFPSQNKSSLTVLNEFLDTYPIDYVYSFSTEDYIYFLTVQKDSTSLKSSYQTRVARLKHGEYEVGNYRELVLECQYEPRRRRRTAAGEETWYNILQAAYLAKPGAHLAKELGVSQSDDVLFGVFAESDPQSKDVRSRSALCTYPVKMIDKFIKEGMDDCCMGSEEPPKRGLEFYQQVEYCPSVWQRKCWDKPTKTSQALNRIDRFDGELDDTKLTSIVVSVIGNYTVGHLGTADGRILQVIIQRSFKPHANFSLSETDPVSRKVARLDNSVLFVTGSKEPIITRVTPTYGPQDGGTLVTFLGKHLTVGNGQKVTIGGKDCLIKSKNSTCIECITPKMDLLKEEPPVVVIDSAKLCNPPPVSSETMTCETPSIEDEEVEGKLTVIMDGVQNLKTFEVEYKEDYEVFPFDDEDYIYKLTKDQDEIEFKHAKLFDLKNCLNVTLLVGDMTCEPKILVQEITCTVETERIPSEGLPVKLWVNNVEKDIGYVIYVEESLGTILGIIIGIIVILLVAMIFVAILLIYRKKNRDHADLLNRLEASVNMISLNAVPPAPSDYRDSRLSPNTTSGSSGITFRGYKGSADCAAIPLLSPKEIQPQNLRPELLEEVKDILIPQECLTAYMDQVIGKGHFGSVYHGLYKDQNKKEIHCAVKSLNRISDVEEVEQFLKEGIIMKDFHHENVLSLLGIFLPKEGLPLVVLPYMKHGDLRHFIRQESRNPTVKDLIGFGLQVAKGMEYLALMKFVHRDLAARNCMLDETYVVKVADFGMARDVLDKEYYSIQDHRKAKLPVKWMALESLQTQKFTTKSDVWSFGVLMWELLTRGAPPYPEIDPYDITRFLLKGRRLPQPEYCPDELYSIMLHCWDPKPEMRPQFTEIVYEIQAIQSMLQGEHYINLQVNYVNFGNDQPYPAVNTTDDEQDLDSD</sequence>
<dbReference type="InterPro" id="IPR017441">
    <property type="entry name" value="Protein_kinase_ATP_BS"/>
</dbReference>
<dbReference type="PROSITE" id="PS51004">
    <property type="entry name" value="SEMA"/>
    <property type="match status" value="1"/>
</dbReference>
<proteinExistence type="predicted"/>
<dbReference type="OrthoDB" id="9985181at2759"/>
<evidence type="ECO:0000256" key="6">
    <source>
        <dbReference type="ARBA" id="ARBA00022729"/>
    </source>
</evidence>
<dbReference type="SUPFAM" id="SSF81296">
    <property type="entry name" value="E set domains"/>
    <property type="match status" value="1"/>
</dbReference>
<evidence type="ECO:0000256" key="20">
    <source>
        <dbReference type="SAM" id="Phobius"/>
    </source>
</evidence>
<dbReference type="AlphaFoldDB" id="A0A401SZZ8"/>
<dbReference type="Pfam" id="PF07714">
    <property type="entry name" value="PK_Tyr_Ser-Thr"/>
    <property type="match status" value="1"/>
</dbReference>
<feature type="signal peptide" evidence="21">
    <location>
        <begin position="1"/>
        <end position="24"/>
    </location>
</feature>
<dbReference type="InterPro" id="IPR000719">
    <property type="entry name" value="Prot_kinase_dom"/>
</dbReference>
<accession>A0A401SZZ8</accession>
<dbReference type="GO" id="GO:0006909">
    <property type="term" value="P:phagocytosis"/>
    <property type="evidence" value="ECO:0007669"/>
    <property type="project" value="TreeGrafter"/>
</dbReference>
<dbReference type="InterPro" id="IPR001627">
    <property type="entry name" value="Semap_dom"/>
</dbReference>
<dbReference type="SUPFAM" id="SSF101912">
    <property type="entry name" value="Sema domain"/>
    <property type="match status" value="1"/>
</dbReference>
<dbReference type="Gene3D" id="2.60.40.10">
    <property type="entry name" value="Immunoglobulins"/>
    <property type="match status" value="1"/>
</dbReference>
<organism evidence="24 25">
    <name type="scientific">Chiloscyllium punctatum</name>
    <name type="common">Brownbanded bambooshark</name>
    <name type="synonym">Hemiscyllium punctatum</name>
    <dbReference type="NCBI Taxonomy" id="137246"/>
    <lineage>
        <taxon>Eukaryota</taxon>
        <taxon>Metazoa</taxon>
        <taxon>Chordata</taxon>
        <taxon>Craniata</taxon>
        <taxon>Vertebrata</taxon>
        <taxon>Chondrichthyes</taxon>
        <taxon>Elasmobranchii</taxon>
        <taxon>Galeomorphii</taxon>
        <taxon>Galeoidea</taxon>
        <taxon>Orectolobiformes</taxon>
        <taxon>Hemiscylliidae</taxon>
        <taxon>Chiloscyllium</taxon>
    </lineage>
</organism>
<keyword evidence="11" id="KW-0832">Ubl conjugation</keyword>
<evidence type="ECO:0000259" key="22">
    <source>
        <dbReference type="PROSITE" id="PS50011"/>
    </source>
</evidence>
<dbReference type="Gene3D" id="1.10.510.10">
    <property type="entry name" value="Transferase(Phosphotransferase) domain 1"/>
    <property type="match status" value="1"/>
</dbReference>
<gene>
    <name evidence="24" type="ORF">chiPu_0014463</name>
</gene>
<dbReference type="GO" id="GO:0007169">
    <property type="term" value="P:cell surface receptor protein tyrosine kinase signaling pathway"/>
    <property type="evidence" value="ECO:0007669"/>
    <property type="project" value="TreeGrafter"/>
</dbReference>
<keyword evidence="6 21" id="KW-0732">Signal</keyword>
<name>A0A401SZZ8_CHIPU</name>
<dbReference type="GO" id="GO:0004714">
    <property type="term" value="F:transmembrane receptor protein tyrosine kinase activity"/>
    <property type="evidence" value="ECO:0007669"/>
    <property type="project" value="UniProtKB-EC"/>
</dbReference>
<evidence type="ECO:0000256" key="14">
    <source>
        <dbReference type="ARBA" id="ARBA00023137"/>
    </source>
</evidence>
<evidence type="ECO:0000256" key="3">
    <source>
        <dbReference type="ARBA" id="ARBA00022553"/>
    </source>
</evidence>
<dbReference type="STRING" id="137246.A0A401SZZ8"/>
<dbReference type="GO" id="GO:0005886">
    <property type="term" value="C:plasma membrane"/>
    <property type="evidence" value="ECO:0007669"/>
    <property type="project" value="TreeGrafter"/>
</dbReference>
<evidence type="ECO:0000259" key="23">
    <source>
        <dbReference type="PROSITE" id="PS51004"/>
    </source>
</evidence>
<feature type="transmembrane region" description="Helical" evidence="20">
    <location>
        <begin position="717"/>
        <end position="741"/>
    </location>
</feature>
<comment type="subcellular location">
    <subcellularLocation>
        <location evidence="1">Membrane</location>
        <topology evidence="1">Single-pass type I membrane protein</topology>
    </subcellularLocation>
</comment>
<dbReference type="PROSITE" id="PS00107">
    <property type="entry name" value="PROTEIN_KINASE_ATP"/>
    <property type="match status" value="1"/>
</dbReference>
<dbReference type="Gene3D" id="3.30.200.20">
    <property type="entry name" value="Phosphorylase Kinase, domain 1"/>
    <property type="match status" value="1"/>
</dbReference>
<feature type="domain" description="Sema" evidence="23">
    <location>
        <begin position="26"/>
        <end position="505"/>
    </location>
</feature>
<keyword evidence="12 20" id="KW-1133">Transmembrane helix</keyword>
<comment type="catalytic activity">
    <reaction evidence="17">
        <text>L-tyrosyl-[protein] + ATP = O-phospho-L-tyrosyl-[protein] + ADP + H(+)</text>
        <dbReference type="Rhea" id="RHEA:10596"/>
        <dbReference type="Rhea" id="RHEA-COMP:10136"/>
        <dbReference type="Rhea" id="RHEA-COMP:20101"/>
        <dbReference type="ChEBI" id="CHEBI:15378"/>
        <dbReference type="ChEBI" id="CHEBI:30616"/>
        <dbReference type="ChEBI" id="CHEBI:46858"/>
        <dbReference type="ChEBI" id="CHEBI:61978"/>
        <dbReference type="ChEBI" id="CHEBI:456216"/>
        <dbReference type="EC" id="2.7.10.1"/>
    </reaction>
</comment>
<dbReference type="PRINTS" id="PR00109">
    <property type="entry name" value="TYRKINASE"/>
</dbReference>
<dbReference type="OMA" id="HESMENK"/>
<evidence type="ECO:0000256" key="2">
    <source>
        <dbReference type="ARBA" id="ARBA00011902"/>
    </source>
</evidence>
<keyword evidence="15" id="KW-0675">Receptor</keyword>
<protein>
    <recommendedName>
        <fullName evidence="2">receptor protein-tyrosine kinase</fullName>
        <ecNumber evidence="2">2.7.10.1</ecNumber>
    </recommendedName>
</protein>
<dbReference type="Pfam" id="PF01833">
    <property type="entry name" value="TIG"/>
    <property type="match status" value="1"/>
</dbReference>
<dbReference type="CDD" id="cd05058">
    <property type="entry name" value="PTKc_Met_Ron"/>
    <property type="match status" value="1"/>
</dbReference>
<dbReference type="Pfam" id="PF01403">
    <property type="entry name" value="Sema"/>
    <property type="match status" value="1"/>
</dbReference>
<dbReference type="SMART" id="SM00630">
    <property type="entry name" value="Sema"/>
    <property type="match status" value="1"/>
</dbReference>
<keyword evidence="5 20" id="KW-0812">Transmembrane</keyword>
<keyword evidence="8 19" id="KW-0547">Nucleotide-binding</keyword>
<comment type="caution">
    <text evidence="24">The sequence shown here is derived from an EMBL/GenBank/DDBJ whole genome shotgun (WGS) entry which is preliminary data.</text>
</comment>
<evidence type="ECO:0000256" key="21">
    <source>
        <dbReference type="SAM" id="SignalP"/>
    </source>
</evidence>
<evidence type="ECO:0000256" key="5">
    <source>
        <dbReference type="ARBA" id="ARBA00022692"/>
    </source>
</evidence>
<dbReference type="InterPro" id="IPR008266">
    <property type="entry name" value="Tyr_kinase_AS"/>
</dbReference>
<reference evidence="24 25" key="1">
    <citation type="journal article" date="2018" name="Nat. Ecol. Evol.">
        <title>Shark genomes provide insights into elasmobranch evolution and the origin of vertebrates.</title>
        <authorList>
            <person name="Hara Y"/>
            <person name="Yamaguchi K"/>
            <person name="Onimaru K"/>
            <person name="Kadota M"/>
            <person name="Koyanagi M"/>
            <person name="Keeley SD"/>
            <person name="Tatsumi K"/>
            <person name="Tanaka K"/>
            <person name="Motone F"/>
            <person name="Kageyama Y"/>
            <person name="Nozu R"/>
            <person name="Adachi N"/>
            <person name="Nishimura O"/>
            <person name="Nakagawa R"/>
            <person name="Tanegashima C"/>
            <person name="Kiyatake I"/>
            <person name="Matsumoto R"/>
            <person name="Murakumo K"/>
            <person name="Nishida K"/>
            <person name="Terakita A"/>
            <person name="Kuratani S"/>
            <person name="Sato K"/>
            <person name="Hyodo S Kuraku.S."/>
        </authorList>
    </citation>
    <scope>NUCLEOTIDE SEQUENCE [LARGE SCALE GENOMIC DNA]</scope>
</reference>
<evidence type="ECO:0000256" key="9">
    <source>
        <dbReference type="ARBA" id="ARBA00022777"/>
    </source>
</evidence>
<dbReference type="InterPro" id="IPR013783">
    <property type="entry name" value="Ig-like_fold"/>
</dbReference>
<keyword evidence="14" id="KW-0829">Tyrosine-protein kinase</keyword>
<dbReference type="PROSITE" id="PS00109">
    <property type="entry name" value="PROTEIN_KINASE_TYR"/>
    <property type="match status" value="1"/>
</dbReference>
<evidence type="ECO:0000256" key="11">
    <source>
        <dbReference type="ARBA" id="ARBA00022843"/>
    </source>
</evidence>
<evidence type="ECO:0000256" key="19">
    <source>
        <dbReference type="PROSITE-ProRule" id="PRU10141"/>
    </source>
</evidence>
<dbReference type="Gene3D" id="2.130.10.10">
    <property type="entry name" value="YVTN repeat-like/Quinoprotein amine dehydrogenase"/>
    <property type="match status" value="1"/>
</dbReference>
<feature type="binding site" evidence="19">
    <location>
        <position position="869"/>
    </location>
    <ligand>
        <name>ATP</name>
        <dbReference type="ChEBI" id="CHEBI:30616"/>
    </ligand>
</feature>
<dbReference type="InterPro" id="IPR050122">
    <property type="entry name" value="RTK"/>
</dbReference>
<feature type="domain" description="Protein kinase" evidence="22">
    <location>
        <begin position="837"/>
        <end position="1103"/>
    </location>
</feature>
<evidence type="ECO:0000256" key="12">
    <source>
        <dbReference type="ARBA" id="ARBA00022989"/>
    </source>
</evidence>
<evidence type="ECO:0000256" key="4">
    <source>
        <dbReference type="ARBA" id="ARBA00022679"/>
    </source>
</evidence>
<dbReference type="InterPro" id="IPR014756">
    <property type="entry name" value="Ig_E-set"/>
</dbReference>
<dbReference type="Proteomes" id="UP000287033">
    <property type="component" value="Unassembled WGS sequence"/>
</dbReference>
<dbReference type="InterPro" id="IPR015943">
    <property type="entry name" value="WD40/YVTN_repeat-like_dom_sf"/>
</dbReference>
<dbReference type="PANTHER" id="PTHR24416">
    <property type="entry name" value="TYROSINE-PROTEIN KINASE RECEPTOR"/>
    <property type="match status" value="1"/>
</dbReference>
<keyword evidence="3" id="KW-0597">Phosphoprotein</keyword>
<evidence type="ECO:0000256" key="8">
    <source>
        <dbReference type="ARBA" id="ARBA00022741"/>
    </source>
</evidence>
<keyword evidence="9" id="KW-0418">Kinase</keyword>
<evidence type="ECO:0000313" key="24">
    <source>
        <dbReference type="EMBL" id="GCC35973.1"/>
    </source>
</evidence>
<dbReference type="PROSITE" id="PS50011">
    <property type="entry name" value="PROTEIN_KINASE_DOM"/>
    <property type="match status" value="1"/>
</dbReference>
<evidence type="ECO:0000256" key="13">
    <source>
        <dbReference type="ARBA" id="ARBA00023136"/>
    </source>
</evidence>
<evidence type="ECO:0000256" key="7">
    <source>
        <dbReference type="ARBA" id="ARBA00022737"/>
    </source>
</evidence>
<keyword evidence="7" id="KW-0677">Repeat</keyword>
<comment type="caution">
    <text evidence="18">Lacks conserved residue(s) required for the propagation of feature annotation.</text>
</comment>
<evidence type="ECO:0000256" key="17">
    <source>
        <dbReference type="ARBA" id="ARBA00051243"/>
    </source>
</evidence>
<feature type="chain" id="PRO_5019323185" description="receptor protein-tyrosine kinase" evidence="21">
    <location>
        <begin position="25"/>
        <end position="1139"/>
    </location>
</feature>
<dbReference type="PANTHER" id="PTHR24416:SF564">
    <property type="entry name" value="MACROPHAGE-STIMULATING PROTEIN RECEPTOR"/>
    <property type="match status" value="1"/>
</dbReference>
<dbReference type="SUPFAM" id="SSF56112">
    <property type="entry name" value="Protein kinase-like (PK-like)"/>
    <property type="match status" value="1"/>
</dbReference>
<evidence type="ECO:0000256" key="18">
    <source>
        <dbReference type="PROSITE-ProRule" id="PRU00352"/>
    </source>
</evidence>
<evidence type="ECO:0000313" key="25">
    <source>
        <dbReference type="Proteomes" id="UP000287033"/>
    </source>
</evidence>
<evidence type="ECO:0000256" key="16">
    <source>
        <dbReference type="ARBA" id="ARBA00023180"/>
    </source>
</evidence>
<dbReference type="GO" id="GO:0043235">
    <property type="term" value="C:receptor complex"/>
    <property type="evidence" value="ECO:0007669"/>
    <property type="project" value="TreeGrafter"/>
</dbReference>
<dbReference type="InterPro" id="IPR011009">
    <property type="entry name" value="Kinase-like_dom_sf"/>
</dbReference>
<keyword evidence="25" id="KW-1185">Reference proteome</keyword>
<evidence type="ECO:0000256" key="15">
    <source>
        <dbReference type="ARBA" id="ARBA00023170"/>
    </source>
</evidence>
<dbReference type="GO" id="GO:0016477">
    <property type="term" value="P:cell migration"/>
    <property type="evidence" value="ECO:0007669"/>
    <property type="project" value="TreeGrafter"/>
</dbReference>
<dbReference type="SMART" id="SM00429">
    <property type="entry name" value="IPT"/>
    <property type="match status" value="1"/>
</dbReference>
<keyword evidence="10 19" id="KW-0067">ATP-binding</keyword>
<dbReference type="EC" id="2.7.10.1" evidence="2"/>
<dbReference type="InterPro" id="IPR036352">
    <property type="entry name" value="Semap_dom_sf"/>
</dbReference>
<dbReference type="GO" id="GO:0005524">
    <property type="term" value="F:ATP binding"/>
    <property type="evidence" value="ECO:0007669"/>
    <property type="project" value="UniProtKB-UniRule"/>
</dbReference>
<dbReference type="InterPro" id="IPR020635">
    <property type="entry name" value="Tyr_kinase_cat_dom"/>
</dbReference>
<keyword evidence="13 20" id="KW-0472">Membrane</keyword>
<dbReference type="EMBL" id="BEZZ01000767">
    <property type="protein sequence ID" value="GCC35973.1"/>
    <property type="molecule type" value="Genomic_DNA"/>
</dbReference>
<dbReference type="FunFam" id="1.10.510.10:FF:000093">
    <property type="entry name" value="Hepatocyte growth factor receptor"/>
    <property type="match status" value="1"/>
</dbReference>
<evidence type="ECO:0000256" key="10">
    <source>
        <dbReference type="ARBA" id="ARBA00022840"/>
    </source>
</evidence>
<dbReference type="FunFam" id="3.30.200.20:FF:000188">
    <property type="entry name" value="Hepatocyte growth factor receptor"/>
    <property type="match status" value="1"/>
</dbReference>
<keyword evidence="16" id="KW-0325">Glycoprotein</keyword>
<dbReference type="InterPro" id="IPR002909">
    <property type="entry name" value="IPT_dom"/>
</dbReference>
<evidence type="ECO:0000256" key="1">
    <source>
        <dbReference type="ARBA" id="ARBA00004479"/>
    </source>
</evidence>
<keyword evidence="4" id="KW-0808">Transferase</keyword>
<dbReference type="GO" id="GO:0007399">
    <property type="term" value="P:nervous system development"/>
    <property type="evidence" value="ECO:0007669"/>
    <property type="project" value="TreeGrafter"/>
</dbReference>
<dbReference type="SMART" id="SM00219">
    <property type="entry name" value="TyrKc"/>
    <property type="match status" value="1"/>
</dbReference>